<gene>
    <name evidence="1" type="ORF">SKAU_G00199540</name>
</gene>
<evidence type="ECO:0000313" key="1">
    <source>
        <dbReference type="EMBL" id="KAJ8357160.1"/>
    </source>
</evidence>
<organism evidence="1 2">
    <name type="scientific">Synaphobranchus kaupii</name>
    <name type="common">Kaup's arrowtooth eel</name>
    <dbReference type="NCBI Taxonomy" id="118154"/>
    <lineage>
        <taxon>Eukaryota</taxon>
        <taxon>Metazoa</taxon>
        <taxon>Chordata</taxon>
        <taxon>Craniata</taxon>
        <taxon>Vertebrata</taxon>
        <taxon>Euteleostomi</taxon>
        <taxon>Actinopterygii</taxon>
        <taxon>Neopterygii</taxon>
        <taxon>Teleostei</taxon>
        <taxon>Anguilliformes</taxon>
        <taxon>Synaphobranchidae</taxon>
        <taxon>Synaphobranchus</taxon>
    </lineage>
</organism>
<sequence length="98" mass="10982">MDGNNNNSAYSTSDAVEGNDLNAHGRGNIHLEGGLDEVQMHLTCLPERYMRAKFTLSAYILCWTVLKLCQRLRVSPDVPQIIQEFLFSICQCPVGSHE</sequence>
<dbReference type="EMBL" id="JAINUF010000006">
    <property type="protein sequence ID" value="KAJ8357160.1"/>
    <property type="molecule type" value="Genomic_DNA"/>
</dbReference>
<name>A0A9Q1IY93_SYNKA</name>
<protein>
    <submittedName>
        <fullName evidence="1">Uncharacterized protein</fullName>
    </submittedName>
</protein>
<keyword evidence="2" id="KW-1185">Reference proteome</keyword>
<accession>A0A9Q1IY93</accession>
<reference evidence="1" key="1">
    <citation type="journal article" date="2023" name="Science">
        <title>Genome structures resolve the early diversification of teleost fishes.</title>
        <authorList>
            <person name="Parey E."/>
            <person name="Louis A."/>
            <person name="Montfort J."/>
            <person name="Bouchez O."/>
            <person name="Roques C."/>
            <person name="Iampietro C."/>
            <person name="Lluch J."/>
            <person name="Castinel A."/>
            <person name="Donnadieu C."/>
            <person name="Desvignes T."/>
            <person name="Floi Bucao C."/>
            <person name="Jouanno E."/>
            <person name="Wen M."/>
            <person name="Mejri S."/>
            <person name="Dirks R."/>
            <person name="Jansen H."/>
            <person name="Henkel C."/>
            <person name="Chen W.J."/>
            <person name="Zahm M."/>
            <person name="Cabau C."/>
            <person name="Klopp C."/>
            <person name="Thompson A.W."/>
            <person name="Robinson-Rechavi M."/>
            <person name="Braasch I."/>
            <person name="Lecointre G."/>
            <person name="Bobe J."/>
            <person name="Postlethwait J.H."/>
            <person name="Berthelot C."/>
            <person name="Roest Crollius H."/>
            <person name="Guiguen Y."/>
        </authorList>
    </citation>
    <scope>NUCLEOTIDE SEQUENCE</scope>
    <source>
        <strain evidence="1">WJC10195</strain>
    </source>
</reference>
<proteinExistence type="predicted"/>
<evidence type="ECO:0000313" key="2">
    <source>
        <dbReference type="Proteomes" id="UP001152622"/>
    </source>
</evidence>
<comment type="caution">
    <text evidence="1">The sequence shown here is derived from an EMBL/GenBank/DDBJ whole genome shotgun (WGS) entry which is preliminary data.</text>
</comment>
<dbReference type="AlphaFoldDB" id="A0A9Q1IY93"/>
<dbReference type="Proteomes" id="UP001152622">
    <property type="component" value="Chromosome 6"/>
</dbReference>
<dbReference type="OrthoDB" id="8882556at2759"/>